<evidence type="ECO:0000256" key="1">
    <source>
        <dbReference type="ARBA" id="ARBA00022801"/>
    </source>
</evidence>
<evidence type="ECO:0000313" key="4">
    <source>
        <dbReference type="Proteomes" id="UP001596266"/>
    </source>
</evidence>
<dbReference type="Pfam" id="PF00857">
    <property type="entry name" value="Isochorismatase"/>
    <property type="match status" value="1"/>
</dbReference>
<evidence type="ECO:0000259" key="2">
    <source>
        <dbReference type="Pfam" id="PF00857"/>
    </source>
</evidence>
<sequence length="183" mass="19126">MSIPADSWLVVIDHQAIFADPSSEWCAPRFAETVGPVARLAEAFGDRVLVTRWLPGANRTGSWRAYFAKWPFADRPDDDPAFELVDSARGLSSHPSVDVSTFGKWGPELAAVAGTIPNLVLAGVATDCCVISTALAAADAGCTVTVVSDACAGSSDENQAAALQVMGLYAPQIIVTDSTTLLG</sequence>
<comment type="caution">
    <text evidence="3">The sequence shown here is derived from an EMBL/GenBank/DDBJ whole genome shotgun (WGS) entry which is preliminary data.</text>
</comment>
<dbReference type="GO" id="GO:0016787">
    <property type="term" value="F:hydrolase activity"/>
    <property type="evidence" value="ECO:0007669"/>
    <property type="project" value="UniProtKB-KW"/>
</dbReference>
<dbReference type="EMBL" id="JBHSUA010000020">
    <property type="protein sequence ID" value="MFC6397522.1"/>
    <property type="molecule type" value="Genomic_DNA"/>
</dbReference>
<dbReference type="InterPro" id="IPR036380">
    <property type="entry name" value="Isochorismatase-like_sf"/>
</dbReference>
<dbReference type="PANTHER" id="PTHR43540">
    <property type="entry name" value="PEROXYUREIDOACRYLATE/UREIDOACRYLATE AMIDOHYDROLASE-RELATED"/>
    <property type="match status" value="1"/>
</dbReference>
<dbReference type="InterPro" id="IPR000868">
    <property type="entry name" value="Isochorismatase-like_dom"/>
</dbReference>
<reference evidence="4" key="1">
    <citation type="journal article" date="2019" name="Int. J. Syst. Evol. Microbiol.">
        <title>The Global Catalogue of Microorganisms (GCM) 10K type strain sequencing project: providing services to taxonomists for standard genome sequencing and annotation.</title>
        <authorList>
            <consortium name="The Broad Institute Genomics Platform"/>
            <consortium name="The Broad Institute Genome Sequencing Center for Infectious Disease"/>
            <person name="Wu L."/>
            <person name="Ma J."/>
        </authorList>
    </citation>
    <scope>NUCLEOTIDE SEQUENCE [LARGE SCALE GENOMIC DNA]</scope>
    <source>
        <strain evidence="4">CGMCC 1.15277</strain>
    </source>
</reference>
<evidence type="ECO:0000313" key="3">
    <source>
        <dbReference type="EMBL" id="MFC6397522.1"/>
    </source>
</evidence>
<keyword evidence="1 3" id="KW-0378">Hydrolase</keyword>
<keyword evidence="4" id="KW-1185">Reference proteome</keyword>
<dbReference type="Proteomes" id="UP001596266">
    <property type="component" value="Unassembled WGS sequence"/>
</dbReference>
<dbReference type="SUPFAM" id="SSF52499">
    <property type="entry name" value="Isochorismatase-like hydrolases"/>
    <property type="match status" value="1"/>
</dbReference>
<accession>A0ABW1X2R1</accession>
<dbReference type="InterPro" id="IPR050272">
    <property type="entry name" value="Isochorismatase-like_hydrls"/>
</dbReference>
<dbReference type="Gene3D" id="3.40.50.850">
    <property type="entry name" value="Isochorismatase-like"/>
    <property type="match status" value="1"/>
</dbReference>
<protein>
    <submittedName>
        <fullName evidence="3">Cysteine hydrolase</fullName>
    </submittedName>
</protein>
<name>A0ABW1X2R1_9ACTN</name>
<feature type="domain" description="Isochorismatase-like" evidence="2">
    <location>
        <begin position="7"/>
        <end position="168"/>
    </location>
</feature>
<organism evidence="3 4">
    <name type="scientific">Luteococcus sanguinis</name>
    <dbReference type="NCBI Taxonomy" id="174038"/>
    <lineage>
        <taxon>Bacteria</taxon>
        <taxon>Bacillati</taxon>
        <taxon>Actinomycetota</taxon>
        <taxon>Actinomycetes</taxon>
        <taxon>Propionibacteriales</taxon>
        <taxon>Propionibacteriaceae</taxon>
        <taxon>Luteococcus</taxon>
    </lineage>
</organism>
<gene>
    <name evidence="3" type="ORF">ACFP57_11090</name>
</gene>
<dbReference type="CDD" id="cd00431">
    <property type="entry name" value="cysteine_hydrolases"/>
    <property type="match status" value="1"/>
</dbReference>
<dbReference type="RefSeq" id="WP_343885822.1">
    <property type="nucleotide sequence ID" value="NZ_BAAAKI010000010.1"/>
</dbReference>
<proteinExistence type="predicted"/>